<evidence type="ECO:0000313" key="2">
    <source>
        <dbReference type="Proteomes" id="UP001498398"/>
    </source>
</evidence>
<reference evidence="1 2" key="1">
    <citation type="submission" date="2024-01" db="EMBL/GenBank/DDBJ databases">
        <title>A draft genome for the cacao thread blight pathogen Marasmiellus scandens.</title>
        <authorList>
            <person name="Baruah I.K."/>
            <person name="Leung J."/>
            <person name="Bukari Y."/>
            <person name="Amoako-Attah I."/>
            <person name="Meinhardt L.W."/>
            <person name="Bailey B.A."/>
            <person name="Cohen S.P."/>
        </authorList>
    </citation>
    <scope>NUCLEOTIDE SEQUENCE [LARGE SCALE GENOMIC DNA]</scope>
    <source>
        <strain evidence="1 2">GH-19</strain>
    </source>
</reference>
<evidence type="ECO:0000313" key="1">
    <source>
        <dbReference type="EMBL" id="KAK7458703.1"/>
    </source>
</evidence>
<accession>A0ABR1JFR3</accession>
<dbReference type="Proteomes" id="UP001498398">
    <property type="component" value="Unassembled WGS sequence"/>
</dbReference>
<gene>
    <name evidence="1" type="ORF">VKT23_009703</name>
</gene>
<dbReference type="EMBL" id="JBANRG010000017">
    <property type="protein sequence ID" value="KAK7458703.1"/>
    <property type="molecule type" value="Genomic_DNA"/>
</dbReference>
<organism evidence="1 2">
    <name type="scientific">Marasmiellus scandens</name>
    <dbReference type="NCBI Taxonomy" id="2682957"/>
    <lineage>
        <taxon>Eukaryota</taxon>
        <taxon>Fungi</taxon>
        <taxon>Dikarya</taxon>
        <taxon>Basidiomycota</taxon>
        <taxon>Agaricomycotina</taxon>
        <taxon>Agaricomycetes</taxon>
        <taxon>Agaricomycetidae</taxon>
        <taxon>Agaricales</taxon>
        <taxon>Marasmiineae</taxon>
        <taxon>Omphalotaceae</taxon>
        <taxon>Marasmiellus</taxon>
    </lineage>
</organism>
<proteinExistence type="predicted"/>
<keyword evidence="2" id="KW-1185">Reference proteome</keyword>
<protein>
    <submittedName>
        <fullName evidence="1">Uncharacterized protein</fullName>
    </submittedName>
</protein>
<name>A0ABR1JFR3_9AGAR</name>
<comment type="caution">
    <text evidence="1">The sequence shown here is derived from an EMBL/GenBank/DDBJ whole genome shotgun (WGS) entry which is preliminary data.</text>
</comment>
<sequence>MATPSLRTYSLLQHLTKSYKLQLDDSLNKASFCPWLLKLMVSLDPDLIKIGGVYAALQVHAEEFRKARVDEDIKAAFQALYRRLGCSFGLKPTISLQSIQSIADSFQGCRDIDSESLPFTILNVLSECKDVEYHSFDYVEICLKEIEDSFFLGADIVSAFKGTFLGLFQILGYDINDSYNETSQQREQSNESPKLWRKSMTIPFRGGSAAALLRYLTRCRREFSASGPEGFYAGFSCIRNSSGTGKTRTILELRKLNVPVLYINMRPTTDNKNYPPRDNDIASLFQGGSADYFYHTCLKILCDIRATRTRVSSKSDSK</sequence>